<sequence>MLCFRANSCPENGKFGYIKKFKFIPMISNTQAGELYEAQKAYFDSGATLPYNFRKAQLKRLKKAIEQYETRILDALHQDLHKHPMEAYSSEVGFLYEEISFILEHLKEWMQPEVVTSPLVTYPSSSRVYREPLGLTLIIAPWNYPFMLLISPLLGAIAGGNCAILKPSELAPATSALLTALIKETFDPAYIAIVEGDGGVVIPMLMSYRFDHVFFTGSIPVGKKIMEMAVPHLTPVTLELGGKSPCVVDEKVNVTVAAKRIAWGKFWNAGQTCVAPDYILVHENVQAAFTDALKQAIREFFGDDPAASADYARMINEKRFDVVAKYLEQGHIAHGGQTDRNSKYIAPTLLTDVEWDAPVMQEEIFGPVLPILPYKTLDQAIAAIRKLPYPLALYVFTKSKKTERALIEQVRFGGGCINNALVHLTNPEMPFGGTGYSGMGQYHGRYSFETFTHPKSVLKTGTWLDVPTKYPPFKNKLKLLKKIM</sequence>
<evidence type="ECO:0000313" key="10">
    <source>
        <dbReference type="EMBL" id="SHL84257.1"/>
    </source>
</evidence>
<organism evidence="10 11">
    <name type="scientific">Chitinophaga jiangningensis</name>
    <dbReference type="NCBI Taxonomy" id="1419482"/>
    <lineage>
        <taxon>Bacteria</taxon>
        <taxon>Pseudomonadati</taxon>
        <taxon>Bacteroidota</taxon>
        <taxon>Chitinophagia</taxon>
        <taxon>Chitinophagales</taxon>
        <taxon>Chitinophagaceae</taxon>
        <taxon>Chitinophaga</taxon>
    </lineage>
</organism>
<evidence type="ECO:0000256" key="2">
    <source>
        <dbReference type="ARBA" id="ARBA00023002"/>
    </source>
</evidence>
<evidence type="ECO:0000256" key="1">
    <source>
        <dbReference type="ARBA" id="ARBA00009986"/>
    </source>
</evidence>
<dbReference type="Gene3D" id="3.40.605.10">
    <property type="entry name" value="Aldehyde Dehydrogenase, Chain A, domain 1"/>
    <property type="match status" value="1"/>
</dbReference>
<dbReference type="PROSITE" id="PS00687">
    <property type="entry name" value="ALDEHYDE_DEHYDR_GLU"/>
    <property type="match status" value="1"/>
</dbReference>
<dbReference type="Proteomes" id="UP000184420">
    <property type="component" value="Unassembled WGS sequence"/>
</dbReference>
<feature type="domain" description="Aldehyde dehydrogenase" evidence="9">
    <location>
        <begin position="24"/>
        <end position="457"/>
    </location>
</feature>
<dbReference type="STRING" id="1419482.SAMN05444266_105186"/>
<feature type="active site" evidence="5 6">
    <location>
        <position position="239"/>
    </location>
</feature>
<feature type="active site" evidence="5">
    <location>
        <position position="273"/>
    </location>
</feature>
<dbReference type="CDD" id="cd07136">
    <property type="entry name" value="ALDH_YwdH-P39616"/>
    <property type="match status" value="1"/>
</dbReference>
<dbReference type="InterPro" id="IPR016162">
    <property type="entry name" value="Ald_DH_N"/>
</dbReference>
<evidence type="ECO:0000256" key="3">
    <source>
        <dbReference type="ARBA" id="ARBA00023027"/>
    </source>
</evidence>
<proteinExistence type="inferred from homology"/>
<feature type="coiled-coil region" evidence="8">
    <location>
        <begin position="51"/>
        <end position="78"/>
    </location>
</feature>
<evidence type="ECO:0000256" key="8">
    <source>
        <dbReference type="SAM" id="Coils"/>
    </source>
</evidence>
<accession>A0A1M7DXT7</accession>
<dbReference type="Pfam" id="PF00171">
    <property type="entry name" value="Aldedh"/>
    <property type="match status" value="1"/>
</dbReference>
<dbReference type="PANTHER" id="PTHR43570">
    <property type="entry name" value="ALDEHYDE DEHYDROGENASE"/>
    <property type="match status" value="1"/>
</dbReference>
<gene>
    <name evidence="10" type="ORF">SAMN05444266_105186</name>
</gene>
<keyword evidence="2 4" id="KW-0560">Oxidoreductase</keyword>
<dbReference type="SUPFAM" id="SSF53720">
    <property type="entry name" value="ALDH-like"/>
    <property type="match status" value="1"/>
</dbReference>
<dbReference type="InterPro" id="IPR029510">
    <property type="entry name" value="Ald_DH_CS_GLU"/>
</dbReference>
<comment type="similarity">
    <text evidence="1 4 7">Belongs to the aldehyde dehydrogenase family.</text>
</comment>
<keyword evidence="11" id="KW-1185">Reference proteome</keyword>
<keyword evidence="8" id="KW-0175">Coiled coil</keyword>
<evidence type="ECO:0000259" key="9">
    <source>
        <dbReference type="Pfam" id="PF00171"/>
    </source>
</evidence>
<dbReference type="InterPro" id="IPR016160">
    <property type="entry name" value="Ald_DH_CS_CYS"/>
</dbReference>
<dbReference type="FunFam" id="3.40.605.10:FF:000004">
    <property type="entry name" value="Aldehyde dehydrogenase"/>
    <property type="match status" value="1"/>
</dbReference>
<protein>
    <recommendedName>
        <fullName evidence="4">Aldehyde dehydrogenase</fullName>
    </recommendedName>
</protein>
<evidence type="ECO:0000313" key="11">
    <source>
        <dbReference type="Proteomes" id="UP000184420"/>
    </source>
</evidence>
<evidence type="ECO:0000256" key="7">
    <source>
        <dbReference type="RuleBase" id="RU003345"/>
    </source>
</evidence>
<dbReference type="InterPro" id="IPR016161">
    <property type="entry name" value="Ald_DH/histidinol_DH"/>
</dbReference>
<dbReference type="GO" id="GO:0006081">
    <property type="term" value="P:aldehyde metabolic process"/>
    <property type="evidence" value="ECO:0007669"/>
    <property type="project" value="InterPro"/>
</dbReference>
<evidence type="ECO:0000256" key="4">
    <source>
        <dbReference type="PIRNR" id="PIRNR036492"/>
    </source>
</evidence>
<keyword evidence="3" id="KW-0520">NAD</keyword>
<dbReference type="InterPro" id="IPR012394">
    <property type="entry name" value="Aldehyde_DH_NAD(P)"/>
</dbReference>
<dbReference type="EMBL" id="FRBL01000005">
    <property type="protein sequence ID" value="SHL84257.1"/>
    <property type="molecule type" value="Genomic_DNA"/>
</dbReference>
<dbReference type="FunFam" id="3.40.309.10:FF:000003">
    <property type="entry name" value="Aldehyde dehydrogenase"/>
    <property type="match status" value="1"/>
</dbReference>
<dbReference type="PANTHER" id="PTHR43570:SF16">
    <property type="entry name" value="ALDEHYDE DEHYDROGENASE TYPE III, ISOFORM Q"/>
    <property type="match status" value="1"/>
</dbReference>
<dbReference type="GO" id="GO:0005737">
    <property type="term" value="C:cytoplasm"/>
    <property type="evidence" value="ECO:0007669"/>
    <property type="project" value="TreeGrafter"/>
</dbReference>
<evidence type="ECO:0000256" key="5">
    <source>
        <dbReference type="PIRSR" id="PIRSR036492-1"/>
    </source>
</evidence>
<dbReference type="InterPro" id="IPR015590">
    <property type="entry name" value="Aldehyde_DH_dom"/>
</dbReference>
<dbReference type="GO" id="GO:0004029">
    <property type="term" value="F:aldehyde dehydrogenase (NAD+) activity"/>
    <property type="evidence" value="ECO:0007669"/>
    <property type="project" value="TreeGrafter"/>
</dbReference>
<reference evidence="10 11" key="1">
    <citation type="submission" date="2016-11" db="EMBL/GenBank/DDBJ databases">
        <authorList>
            <person name="Jaros S."/>
            <person name="Januszkiewicz K."/>
            <person name="Wedrychowicz H."/>
        </authorList>
    </citation>
    <scope>NUCLEOTIDE SEQUENCE [LARGE SCALE GENOMIC DNA]</scope>
    <source>
        <strain evidence="10 11">DSM 27406</strain>
    </source>
</reference>
<dbReference type="PROSITE" id="PS00070">
    <property type="entry name" value="ALDEHYDE_DEHYDR_CYS"/>
    <property type="match status" value="1"/>
</dbReference>
<name>A0A1M7DXT7_9BACT</name>
<evidence type="ECO:0000256" key="6">
    <source>
        <dbReference type="PROSITE-ProRule" id="PRU10007"/>
    </source>
</evidence>
<dbReference type="AlphaFoldDB" id="A0A1M7DXT7"/>
<dbReference type="PIRSF" id="PIRSF036492">
    <property type="entry name" value="ALDH"/>
    <property type="match status" value="1"/>
</dbReference>
<dbReference type="Gene3D" id="3.40.309.10">
    <property type="entry name" value="Aldehyde Dehydrogenase, Chain A, domain 2"/>
    <property type="match status" value="1"/>
</dbReference>
<dbReference type="InterPro" id="IPR016163">
    <property type="entry name" value="Ald_DH_C"/>
</dbReference>